<dbReference type="Gene3D" id="6.10.30.10">
    <property type="match status" value="1"/>
</dbReference>
<dbReference type="STRING" id="113653.GAH_01329"/>
<dbReference type="PANTHER" id="PTHR34075">
    <property type="entry name" value="BLR3430 PROTEIN"/>
    <property type="match status" value="1"/>
</dbReference>
<feature type="domain" description="ChsH2 C-terminal OB-fold" evidence="1">
    <location>
        <begin position="89"/>
        <end position="156"/>
    </location>
</feature>
<dbReference type="InterPro" id="IPR012340">
    <property type="entry name" value="NA-bd_OB-fold"/>
</dbReference>
<dbReference type="Proteomes" id="UP000034723">
    <property type="component" value="Chromosome"/>
</dbReference>
<proteinExistence type="predicted"/>
<dbReference type="OrthoDB" id="9573at2157"/>
<name>A0A0F7IH91_9EURY</name>
<dbReference type="RefSeq" id="WP_052747872.1">
    <property type="nucleotide sequence ID" value="NZ_CP011267.1"/>
</dbReference>
<feature type="domain" description="ChsH2 rubredoxin-like zinc ribbon" evidence="2">
    <location>
        <begin position="53"/>
        <end position="83"/>
    </location>
</feature>
<gene>
    <name evidence="3" type="ORF">GAH_01329</name>
</gene>
<dbReference type="InParanoid" id="A0A0F7IH91"/>
<evidence type="ECO:0000313" key="4">
    <source>
        <dbReference type="Proteomes" id="UP000034723"/>
    </source>
</evidence>
<evidence type="ECO:0000313" key="3">
    <source>
        <dbReference type="EMBL" id="AKG91369.1"/>
    </source>
</evidence>
<dbReference type="InterPro" id="IPR052513">
    <property type="entry name" value="Thioester_dehydratase-like"/>
</dbReference>
<reference evidence="3 4" key="1">
    <citation type="submission" date="2015-04" db="EMBL/GenBank/DDBJ databases">
        <title>The complete genome sequence of the hyperthermophilic, obligate iron-reducing archaeon Geoglobus ahangari strain 234T.</title>
        <authorList>
            <person name="Manzella M.P."/>
            <person name="Holmes D.E."/>
            <person name="Rocheleau J.M."/>
            <person name="Chung A."/>
            <person name="Reguera G."/>
            <person name="Kashefi K."/>
        </authorList>
    </citation>
    <scope>NUCLEOTIDE SEQUENCE [LARGE SCALE GENOMIC DNA]</scope>
    <source>
        <strain evidence="3 4">234</strain>
    </source>
</reference>
<dbReference type="Pfam" id="PF12172">
    <property type="entry name" value="zf-ChsH2"/>
    <property type="match status" value="1"/>
</dbReference>
<dbReference type="EMBL" id="CP011267">
    <property type="protein sequence ID" value="AKG91369.1"/>
    <property type="molecule type" value="Genomic_DNA"/>
</dbReference>
<dbReference type="HOGENOM" id="CLU_119412_2_0_2"/>
<dbReference type="AlphaFoldDB" id="A0A0F7IH91"/>
<dbReference type="InterPro" id="IPR022002">
    <property type="entry name" value="ChsH2_Znr"/>
</dbReference>
<dbReference type="InterPro" id="IPR002878">
    <property type="entry name" value="ChsH2_C"/>
</dbReference>
<dbReference type="GeneID" id="24803901"/>
<keyword evidence="4" id="KW-1185">Reference proteome</keyword>
<evidence type="ECO:0000259" key="2">
    <source>
        <dbReference type="Pfam" id="PF12172"/>
    </source>
</evidence>
<protein>
    <submittedName>
        <fullName evidence="3">Putative nucleic-acid-binding protein containing a Zn-ribbon</fullName>
    </submittedName>
</protein>
<dbReference type="Gene3D" id="2.40.50.140">
    <property type="entry name" value="Nucleic acid-binding proteins"/>
    <property type="match status" value="1"/>
</dbReference>
<dbReference type="SUPFAM" id="SSF50249">
    <property type="entry name" value="Nucleic acid-binding proteins"/>
    <property type="match status" value="1"/>
</dbReference>
<dbReference type="PANTHER" id="PTHR34075:SF4">
    <property type="entry name" value="DUF35 DOMAIN-CONTAINING PROTEIN"/>
    <property type="match status" value="1"/>
</dbReference>
<sequence length="176" mass="19842">MAVGKKNISAPLYVEGHGIEAEDLKEGKVTYVEDHPDIRYQFTAGQAISKFLNGLKEGKILATKCNKCRRVMVPPRMFCELCYRPIDEWVELEDTGTVETFSISYIDPDARPLDEPEIVAVISIDGASPKMGILHKLGEVEPDKVYIGMKVKAVWKLPEEREGMITDILYWKPIEG</sequence>
<organism evidence="3 4">
    <name type="scientific">Geoglobus ahangari</name>
    <dbReference type="NCBI Taxonomy" id="113653"/>
    <lineage>
        <taxon>Archaea</taxon>
        <taxon>Methanobacteriati</taxon>
        <taxon>Methanobacteriota</taxon>
        <taxon>Archaeoglobi</taxon>
        <taxon>Archaeoglobales</taxon>
        <taxon>Archaeoglobaceae</taxon>
        <taxon>Geoglobus</taxon>
    </lineage>
</organism>
<evidence type="ECO:0000259" key="1">
    <source>
        <dbReference type="Pfam" id="PF01796"/>
    </source>
</evidence>
<dbReference type="Pfam" id="PF01796">
    <property type="entry name" value="OB_ChsH2_C"/>
    <property type="match status" value="1"/>
</dbReference>
<dbReference type="KEGG" id="gah:GAH_01329"/>
<accession>A0A0F7IH91</accession>
<dbReference type="PATRIC" id="fig|113653.22.peg.1314"/>